<evidence type="ECO:0000313" key="2">
    <source>
        <dbReference type="EMBL" id="MCE5169242.1"/>
    </source>
</evidence>
<dbReference type="Proteomes" id="UP001199916">
    <property type="component" value="Unassembled WGS sequence"/>
</dbReference>
<sequence>MSNNIREQSEAAVYALVQAAGLKPGQLVVIGCSTSEVAGARIGTSGTLDVAQEIFAGLDVLHTEFGLYTAFQCCEHLNRALVVERHTLERFGLEEVAAVPVPTAGGSMAAYAYRRLSAACLAETIAADAGIDIGETLIGMHIRRVAVPLRTEVRTIGKARVNMAATRPKLIGGERAVYQLPDIAGTDSCE</sequence>
<dbReference type="RefSeq" id="WP_233696287.1">
    <property type="nucleotide sequence ID" value="NZ_JAJNBZ010000004.1"/>
</dbReference>
<gene>
    <name evidence="2" type="ORF">LQV63_07955</name>
</gene>
<dbReference type="Gene3D" id="3.40.50.10360">
    <property type="entry name" value="Hypothetical protein TT1679"/>
    <property type="match status" value="1"/>
</dbReference>
<evidence type="ECO:0000313" key="3">
    <source>
        <dbReference type="Proteomes" id="UP001199916"/>
    </source>
</evidence>
<dbReference type="HAMAP" id="MF_00800">
    <property type="entry name" value="UPF0340"/>
    <property type="match status" value="1"/>
</dbReference>
<proteinExistence type="inferred from homology"/>
<dbReference type="NCBIfam" id="TIGR01440">
    <property type="entry name" value="TIGR01440 family protein"/>
    <property type="match status" value="1"/>
</dbReference>
<dbReference type="SUPFAM" id="SSF110710">
    <property type="entry name" value="TTHA0583/YokD-like"/>
    <property type="match status" value="1"/>
</dbReference>
<organism evidence="2 3">
    <name type="scientific">Paenibacillus profundus</name>
    <dbReference type="NCBI Taxonomy" id="1173085"/>
    <lineage>
        <taxon>Bacteria</taxon>
        <taxon>Bacillati</taxon>
        <taxon>Bacillota</taxon>
        <taxon>Bacilli</taxon>
        <taxon>Bacillales</taxon>
        <taxon>Paenibacillaceae</taxon>
        <taxon>Paenibacillus</taxon>
    </lineage>
</organism>
<dbReference type="Pfam" id="PF04260">
    <property type="entry name" value="DUF436"/>
    <property type="match status" value="1"/>
</dbReference>
<dbReference type="EMBL" id="JAJNBZ010000004">
    <property type="protein sequence ID" value="MCE5169242.1"/>
    <property type="molecule type" value="Genomic_DNA"/>
</dbReference>
<dbReference type="InterPro" id="IPR006340">
    <property type="entry name" value="DUF436"/>
</dbReference>
<dbReference type="PIRSF" id="PIRSF007510">
    <property type="entry name" value="UCP007510"/>
    <property type="match status" value="1"/>
</dbReference>
<dbReference type="InterPro" id="IPR028345">
    <property type="entry name" value="Antibiotic_NAT-like"/>
</dbReference>
<name>A0ABS8YDW2_9BACL</name>
<accession>A0ABS8YDW2</accession>
<comment type="caution">
    <text evidence="2">The sequence shown here is derived from an EMBL/GenBank/DDBJ whole genome shotgun (WGS) entry which is preliminary data.</text>
</comment>
<protein>
    <recommendedName>
        <fullName evidence="1">UPF0340 protein LQV63_07955</fullName>
    </recommendedName>
</protein>
<evidence type="ECO:0000256" key="1">
    <source>
        <dbReference type="HAMAP-Rule" id="MF_00800"/>
    </source>
</evidence>
<comment type="similarity">
    <text evidence="1">Belongs to the UPF0340 family.</text>
</comment>
<keyword evidence="3" id="KW-1185">Reference proteome</keyword>
<reference evidence="2 3" key="1">
    <citation type="submission" date="2021-11" db="EMBL/GenBank/DDBJ databases">
        <title>Draft genome sequence of Paenibacillus profundus YoMME, a new Gram-positive bacteria with exoelectrogenic properties.</title>
        <authorList>
            <person name="Hubenova Y."/>
            <person name="Hubenova E."/>
            <person name="Manasiev Y."/>
            <person name="Peykov S."/>
            <person name="Mitov M."/>
        </authorList>
    </citation>
    <scope>NUCLEOTIDE SEQUENCE [LARGE SCALE GENOMIC DNA]</scope>
    <source>
        <strain evidence="2 3">YoMME</strain>
    </source>
</reference>